<organism evidence="2 3">
    <name type="scientific">Lactuca virosa</name>
    <dbReference type="NCBI Taxonomy" id="75947"/>
    <lineage>
        <taxon>Eukaryota</taxon>
        <taxon>Viridiplantae</taxon>
        <taxon>Streptophyta</taxon>
        <taxon>Embryophyta</taxon>
        <taxon>Tracheophyta</taxon>
        <taxon>Spermatophyta</taxon>
        <taxon>Magnoliopsida</taxon>
        <taxon>eudicotyledons</taxon>
        <taxon>Gunneridae</taxon>
        <taxon>Pentapetalae</taxon>
        <taxon>asterids</taxon>
        <taxon>campanulids</taxon>
        <taxon>Asterales</taxon>
        <taxon>Asteraceae</taxon>
        <taxon>Cichorioideae</taxon>
        <taxon>Cichorieae</taxon>
        <taxon>Lactucinae</taxon>
        <taxon>Lactuca</taxon>
    </lineage>
</organism>
<dbReference type="AlphaFoldDB" id="A0AAU9M7B3"/>
<feature type="transmembrane region" description="Helical" evidence="1">
    <location>
        <begin position="12"/>
        <end position="34"/>
    </location>
</feature>
<dbReference type="Proteomes" id="UP001157418">
    <property type="component" value="Unassembled WGS sequence"/>
</dbReference>
<reference evidence="2 3" key="1">
    <citation type="submission" date="2022-01" db="EMBL/GenBank/DDBJ databases">
        <authorList>
            <person name="Xiong W."/>
            <person name="Schranz E."/>
        </authorList>
    </citation>
    <scope>NUCLEOTIDE SEQUENCE [LARGE SCALE GENOMIC DNA]</scope>
</reference>
<evidence type="ECO:0000256" key="1">
    <source>
        <dbReference type="SAM" id="Phobius"/>
    </source>
</evidence>
<evidence type="ECO:0000313" key="2">
    <source>
        <dbReference type="EMBL" id="CAH1420513.1"/>
    </source>
</evidence>
<proteinExistence type="predicted"/>
<keyword evidence="1" id="KW-1133">Transmembrane helix</keyword>
<gene>
    <name evidence="2" type="ORF">LVIROSA_LOCUS7970</name>
</gene>
<evidence type="ECO:0000313" key="3">
    <source>
        <dbReference type="Proteomes" id="UP001157418"/>
    </source>
</evidence>
<name>A0AAU9M7B3_9ASTR</name>
<keyword evidence="1" id="KW-0472">Membrane</keyword>
<keyword evidence="1" id="KW-0812">Transmembrane</keyword>
<keyword evidence="3" id="KW-1185">Reference proteome</keyword>
<comment type="caution">
    <text evidence="2">The sequence shown here is derived from an EMBL/GenBank/DDBJ whole genome shotgun (WGS) entry which is preliminary data.</text>
</comment>
<dbReference type="EMBL" id="CAKMRJ010001112">
    <property type="protein sequence ID" value="CAH1420513.1"/>
    <property type="molecule type" value="Genomic_DNA"/>
</dbReference>
<accession>A0AAU9M7B3</accession>
<sequence length="192" mass="21634">MLWFSEPRYYSFVAIHVYGFVVSFVFHLGPRAATTTPGRMSSKRNNKGGGGSRFGASSVQLQFFPSSSTPLQITVDDAVFENSGIFAKTPFRKSLESPSAWMSHWFSFVPGPRVDTGERSYDAPRVMKQLCEHTTSVYANAREVLGDETPDSILKKRFSKKGEKTRQESNLPVCLFSSLFCTELSFSKWWVN</sequence>
<protein>
    <submittedName>
        <fullName evidence="2">Uncharacterized protein</fullName>
    </submittedName>
</protein>